<dbReference type="Proteomes" id="UP000683401">
    <property type="component" value="Chromosome"/>
</dbReference>
<dbReference type="RefSeq" id="WP_216705154.1">
    <property type="nucleotide sequence ID" value="NZ_CP076668.1"/>
</dbReference>
<protein>
    <submittedName>
        <fullName evidence="1">Uncharacterized protein</fullName>
    </submittedName>
</protein>
<keyword evidence="2" id="KW-1185">Reference proteome</keyword>
<reference evidence="2" key="1">
    <citation type="submission" date="2021-06" db="EMBL/GenBank/DDBJ databases">
        <title>Identification of Pseudomonas cichorii causing bacterial leaf black spot of flue-cured tobacco, a new disease in China.</title>
        <authorList>
            <person name="Lu C.-H."/>
        </authorList>
    </citation>
    <scope>NUCLEOTIDE SEQUENCE [LARGE SCALE GENOMIC DNA]</scope>
    <source>
        <strain evidence="2">LJ2</strain>
    </source>
</reference>
<proteinExistence type="predicted"/>
<gene>
    <name evidence="1" type="ORF">KQP88_06710</name>
</gene>
<evidence type="ECO:0000313" key="1">
    <source>
        <dbReference type="EMBL" id="QWU84454.1"/>
    </source>
</evidence>
<name>A0ABX8HUV5_9PSED</name>
<organism evidence="1 2">
    <name type="scientific">Pseudomonas lijiangensis</name>
    <dbReference type="NCBI Taxonomy" id="2995658"/>
    <lineage>
        <taxon>Bacteria</taxon>
        <taxon>Pseudomonadati</taxon>
        <taxon>Pseudomonadota</taxon>
        <taxon>Gammaproteobacteria</taxon>
        <taxon>Pseudomonadales</taxon>
        <taxon>Pseudomonadaceae</taxon>
        <taxon>Pseudomonas</taxon>
    </lineage>
</organism>
<sequence>MDSKQSIELGAKVIEVQTLMIAYATDGRTSAQPAEYRELYADILLDLKWIQRHVPSSRNWSKAHEACLSGIRLCHGGCASETLGSAGVCE</sequence>
<evidence type="ECO:0000313" key="2">
    <source>
        <dbReference type="Proteomes" id="UP000683401"/>
    </source>
</evidence>
<dbReference type="EMBL" id="CP076668">
    <property type="protein sequence ID" value="QWU84454.1"/>
    <property type="molecule type" value="Genomic_DNA"/>
</dbReference>
<accession>A0ABX8HUV5</accession>